<reference evidence="5" key="1">
    <citation type="submission" date="2024-04" db="UniProtKB">
        <authorList>
            <consortium name="EnsemblMetazoa"/>
        </authorList>
    </citation>
    <scope>IDENTIFICATION</scope>
    <source>
        <strain evidence="5">EBRO</strain>
    </source>
</reference>
<dbReference type="Pfam" id="PF02221">
    <property type="entry name" value="E1_DerP2_DerF2"/>
    <property type="match status" value="1"/>
</dbReference>
<sequence>MYYYSKHTITYLLAAQRSVEHSIPQSPKMYKFLLIAALLPAIVFGQTPFRACSGGRPTPASLNIAGCSTLPCSIISGVPLVATAMGITTTVATPTVDAYITARLLGLDLGFQIPEDLQNACAVGITGASCPLAAGQTFDYTLNYSLVLPITGIVAQVEVGLTAADGSTITCVEIDASISG</sequence>
<evidence type="ECO:0000256" key="2">
    <source>
        <dbReference type="ARBA" id="ARBA00006370"/>
    </source>
</evidence>
<dbReference type="Proteomes" id="UP000075880">
    <property type="component" value="Unassembled WGS sequence"/>
</dbReference>
<evidence type="ECO:0000313" key="5">
    <source>
        <dbReference type="EnsemblMetazoa" id="ENSAATROPP003609"/>
    </source>
</evidence>
<dbReference type="InterPro" id="IPR003172">
    <property type="entry name" value="ML_dom"/>
</dbReference>
<dbReference type="SMART" id="SM00737">
    <property type="entry name" value="ML"/>
    <property type="match status" value="1"/>
</dbReference>
<dbReference type="EnsemblMetazoa" id="ENSAATROPT003760">
    <property type="protein sequence ID" value="ENSAATROPP003609"/>
    <property type="gene ID" value="ENSAATROPG002972"/>
</dbReference>
<dbReference type="InterPro" id="IPR014756">
    <property type="entry name" value="Ig_E-set"/>
</dbReference>
<dbReference type="GO" id="GO:0005576">
    <property type="term" value="C:extracellular region"/>
    <property type="evidence" value="ECO:0007669"/>
    <property type="project" value="UniProtKB-SubCell"/>
</dbReference>
<comment type="subcellular location">
    <subcellularLocation>
        <location evidence="1">Secreted</location>
    </subcellularLocation>
</comment>
<keyword evidence="6" id="KW-1185">Reference proteome</keyword>
<comment type="similarity">
    <text evidence="2">Belongs to the NPC2 family.</text>
</comment>
<dbReference type="SUPFAM" id="SSF81296">
    <property type="entry name" value="E set domains"/>
    <property type="match status" value="1"/>
</dbReference>
<protein>
    <recommendedName>
        <fullName evidence="4">MD-2-related lipid-recognition domain-containing protein</fullName>
    </recommendedName>
</protein>
<evidence type="ECO:0000256" key="1">
    <source>
        <dbReference type="ARBA" id="ARBA00004613"/>
    </source>
</evidence>
<organism evidence="5 6">
    <name type="scientific">Anopheles atroparvus</name>
    <name type="common">European mosquito</name>
    <dbReference type="NCBI Taxonomy" id="41427"/>
    <lineage>
        <taxon>Eukaryota</taxon>
        <taxon>Metazoa</taxon>
        <taxon>Ecdysozoa</taxon>
        <taxon>Arthropoda</taxon>
        <taxon>Hexapoda</taxon>
        <taxon>Insecta</taxon>
        <taxon>Pterygota</taxon>
        <taxon>Neoptera</taxon>
        <taxon>Endopterygota</taxon>
        <taxon>Diptera</taxon>
        <taxon>Nematocera</taxon>
        <taxon>Culicoidea</taxon>
        <taxon>Culicidae</taxon>
        <taxon>Anophelinae</taxon>
        <taxon>Anopheles</taxon>
    </lineage>
</organism>
<keyword evidence="3" id="KW-0964">Secreted</keyword>
<feature type="domain" description="MD-2-related lipid-recognition" evidence="4">
    <location>
        <begin position="49"/>
        <end position="176"/>
    </location>
</feature>
<dbReference type="Gene3D" id="2.60.40.770">
    <property type="match status" value="1"/>
</dbReference>
<evidence type="ECO:0000313" key="6">
    <source>
        <dbReference type="Proteomes" id="UP000075880"/>
    </source>
</evidence>
<dbReference type="FunFam" id="2.60.40.770:FF:000001">
    <property type="entry name" value="NPC intracellular cholesterol transporter 2"/>
    <property type="match status" value="1"/>
</dbReference>
<evidence type="ECO:0000256" key="3">
    <source>
        <dbReference type="ARBA" id="ARBA00022525"/>
    </source>
</evidence>
<proteinExistence type="inferred from homology"/>
<accession>A0AAG5CYH5</accession>
<dbReference type="AlphaFoldDB" id="A0AAG5CYH5"/>
<evidence type="ECO:0000259" key="4">
    <source>
        <dbReference type="SMART" id="SM00737"/>
    </source>
</evidence>
<name>A0AAG5CYH5_ANOAO</name>